<dbReference type="PANTHER" id="PTHR33657:SF8">
    <property type="entry name" value="DOMAIN PROTEIN, PUTATIVE (AFU_ORTHOLOGUE AFUA_5G00600)-RELATED"/>
    <property type="match status" value="1"/>
</dbReference>
<sequence length="236" mass="26387">MPVHIDPNRRTVLAGLLSLCVPWRSAHARAIDHDDVKGFPDSTSGYLKAFQPYLKVFTGCVPFPAVDAEGNIGAGLKPSGAMDGHCSRSIGQVYVRSEKFRGQCATMYAWYFPKEQNVDGAGNLGHRHGWQNIIVWTEAFDIEARLISISYSSHGYYTREKNPHMHGTHPLVGYQRNPFPLNPSVVDTKIRGGLQPAVSWSDLTPAARQTLETFDFGKGVPFNEYNWYFNLSKARL</sequence>
<name>A0A4Q8X8E8_RHILE</name>
<organism evidence="2 4">
    <name type="scientific">Rhizobium leguminosarum</name>
    <dbReference type="NCBI Taxonomy" id="384"/>
    <lineage>
        <taxon>Bacteria</taxon>
        <taxon>Pseudomonadati</taxon>
        <taxon>Pseudomonadota</taxon>
        <taxon>Alphaproteobacteria</taxon>
        <taxon>Hyphomicrobiales</taxon>
        <taxon>Rhizobiaceae</taxon>
        <taxon>Rhizobium/Agrobacterium group</taxon>
        <taxon>Rhizobium</taxon>
    </lineage>
</organism>
<dbReference type="EMBL" id="SIPS01000008">
    <property type="protein sequence ID" value="TAW13960.1"/>
    <property type="molecule type" value="Genomic_DNA"/>
</dbReference>
<evidence type="ECO:0000313" key="3">
    <source>
        <dbReference type="Proteomes" id="UP000292036"/>
    </source>
</evidence>
<evidence type="ECO:0000313" key="2">
    <source>
        <dbReference type="EMBL" id="TAX65268.1"/>
    </source>
</evidence>
<dbReference type="Proteomes" id="UP000292036">
    <property type="component" value="Unassembled WGS sequence"/>
</dbReference>
<evidence type="ECO:0000313" key="1">
    <source>
        <dbReference type="EMBL" id="TAW13960.1"/>
    </source>
</evidence>
<dbReference type="AlphaFoldDB" id="A0A4Q8X8E8"/>
<proteinExistence type="predicted"/>
<dbReference type="PANTHER" id="PTHR33657">
    <property type="entry name" value="DOMAIN PROTEIN, PUTATIVE (AFU_ORTHOLOGUE AFUA_5G00600)-RELATED"/>
    <property type="match status" value="1"/>
</dbReference>
<dbReference type="RefSeq" id="WP_064653282.1">
    <property type="nucleotide sequence ID" value="NZ_CP140864.1"/>
</dbReference>
<comment type="caution">
    <text evidence="2">The sequence shown here is derived from an EMBL/GenBank/DDBJ whole genome shotgun (WGS) entry which is preliminary data.</text>
</comment>
<dbReference type="Pfam" id="PF05630">
    <property type="entry name" value="NPP1"/>
    <property type="match status" value="1"/>
</dbReference>
<evidence type="ECO:0000313" key="4">
    <source>
        <dbReference type="Proteomes" id="UP000293652"/>
    </source>
</evidence>
<reference evidence="3 4" key="1">
    <citation type="submission" date="2019-02" db="EMBL/GenBank/DDBJ databases">
        <title>The genomic architecture of introgression among sibling species of bacteria.</title>
        <authorList>
            <person name="Cavassim M.I.A."/>
            <person name="Moeskjaer S."/>
            <person name="Moslemi C."/>
            <person name="Fields B."/>
            <person name="Bachmann A."/>
            <person name="Vilhjalmsson B."/>
            <person name="Schierup M.H."/>
            <person name="Young J.P.W."/>
            <person name="Andersen S.U."/>
        </authorList>
    </citation>
    <scope>NUCLEOTIDE SEQUENCE [LARGE SCALE GENOMIC DNA]</scope>
    <source>
        <strain evidence="2 4">SM145A</strain>
        <strain evidence="1 3">SM151B</strain>
    </source>
</reference>
<accession>A0A4Q8X8E8</accession>
<dbReference type="InterPro" id="IPR008701">
    <property type="entry name" value="NPP1"/>
</dbReference>
<protein>
    <submittedName>
        <fullName evidence="2">Necrosis-inducing protein</fullName>
    </submittedName>
</protein>
<dbReference type="Proteomes" id="UP000293652">
    <property type="component" value="Unassembled WGS sequence"/>
</dbReference>
<dbReference type="PIRSF" id="PIRSF029958">
    <property type="entry name" value="Necrosis-inducing_protein"/>
    <property type="match status" value="1"/>
</dbReference>
<dbReference type="EMBL" id="SIPC01000007">
    <property type="protein sequence ID" value="TAX65268.1"/>
    <property type="molecule type" value="Genomic_DNA"/>
</dbReference>
<gene>
    <name evidence="2" type="ORF">ELI03_33430</name>
    <name evidence="1" type="ORF">ELI19_33860</name>
</gene>